<proteinExistence type="predicted"/>
<feature type="compositionally biased region" description="Pro residues" evidence="1">
    <location>
        <begin position="492"/>
        <end position="505"/>
    </location>
</feature>
<reference evidence="2 3" key="1">
    <citation type="submission" date="2024-03" db="EMBL/GenBank/DDBJ databases">
        <title>Aureococcus anophagefferens CCMP1851 and Kratosvirus quantuckense: Draft genome of a second virus-susceptible host strain in the model system.</title>
        <authorList>
            <person name="Chase E."/>
            <person name="Truchon A.R."/>
            <person name="Schepens W."/>
            <person name="Wilhelm S.W."/>
        </authorList>
    </citation>
    <scope>NUCLEOTIDE SEQUENCE [LARGE SCALE GENOMIC DNA]</scope>
    <source>
        <strain evidence="2 3">CCMP1851</strain>
    </source>
</reference>
<sequence>MPMALLDDAARPRPRAGCLLALGAACAALAYVGAGARDGGATLSLAVGAAAGAERFALPDPATVVVAPLDDRFALAGGEEYFSMTGRLLDREVATETDAVFDEVLTEAEAWEALSVADFRAHCANVTFGYCGRSTCHIDGAKESSTCGCKKIVNGAGSIGFNSRNAYLIRSALVRRALYEITVLNETSYFVNTVCGAIKNKRFWHEAGFDSDFGSMSDADYGGYWAMVDLDCPTSNVEYNFAYCDGAPCDIAQAGGTAAFDANYDSMCICPYASANATSVLHEHITDATAANCSEIETGVGDCAIQRTVKVGTFGEDSSRKSVMEMYAAIKSASYLKGGKSCPTISFNNVSFPPSLFPTLSVEPTHVPTTHAPTMCPTPYPSPLPTTSAPSYAPTSCPSPAPTTSAPSYIPSPGPSPIPSTAGPTGLPSPVPSTAVPSTATPSYAPSATPTTAAPSGAPSYGPSPQPTTPKPSTRPTSAMPSPRPTHHTDKPTPPPTSVPSPRPTHPTDAPSIAPSPRPTHPTSAPSTEVPSPRPTHRKDPTAAPSGLPSPRPTYHTVRPTSWSYSYYHDDDDD</sequence>
<feature type="compositionally biased region" description="Polar residues" evidence="1">
    <location>
        <begin position="521"/>
        <end position="530"/>
    </location>
</feature>
<gene>
    <name evidence="2" type="ORF">SO694_001000116</name>
</gene>
<accession>A0ABR1FN07</accession>
<feature type="compositionally biased region" description="Low complexity" evidence="1">
    <location>
        <begin position="432"/>
        <end position="461"/>
    </location>
</feature>
<name>A0ABR1FN07_AURAN</name>
<evidence type="ECO:0000313" key="2">
    <source>
        <dbReference type="EMBL" id="KAK7233834.1"/>
    </source>
</evidence>
<dbReference type="PRINTS" id="PR01217">
    <property type="entry name" value="PRICHEXTENSN"/>
</dbReference>
<feature type="compositionally biased region" description="Low complexity" evidence="1">
    <location>
        <begin position="385"/>
        <end position="409"/>
    </location>
</feature>
<evidence type="ECO:0000313" key="3">
    <source>
        <dbReference type="Proteomes" id="UP001363151"/>
    </source>
</evidence>
<dbReference type="Proteomes" id="UP001363151">
    <property type="component" value="Unassembled WGS sequence"/>
</dbReference>
<keyword evidence="3" id="KW-1185">Reference proteome</keyword>
<comment type="caution">
    <text evidence="2">The sequence shown here is derived from an EMBL/GenBank/DDBJ whole genome shotgun (WGS) entry which is preliminary data.</text>
</comment>
<protein>
    <submittedName>
        <fullName evidence="2">Uncharacterized protein</fullName>
    </submittedName>
</protein>
<organism evidence="2 3">
    <name type="scientific">Aureococcus anophagefferens</name>
    <name type="common">Harmful bloom alga</name>
    <dbReference type="NCBI Taxonomy" id="44056"/>
    <lineage>
        <taxon>Eukaryota</taxon>
        <taxon>Sar</taxon>
        <taxon>Stramenopiles</taxon>
        <taxon>Ochrophyta</taxon>
        <taxon>Pelagophyceae</taxon>
        <taxon>Pelagomonadales</taxon>
        <taxon>Pelagomonadaceae</taxon>
        <taxon>Aureococcus</taxon>
    </lineage>
</organism>
<feature type="region of interest" description="Disordered" evidence="1">
    <location>
        <begin position="385"/>
        <end position="574"/>
    </location>
</feature>
<evidence type="ECO:0000256" key="1">
    <source>
        <dbReference type="SAM" id="MobiDB-lite"/>
    </source>
</evidence>
<dbReference type="EMBL" id="JBBJCI010000355">
    <property type="protein sequence ID" value="KAK7233834.1"/>
    <property type="molecule type" value="Genomic_DNA"/>
</dbReference>